<accession>A0A2Z6E4U7</accession>
<sequence length="54" mass="5900">MEGEVLGAEEVADEAAPDDWSPSLFLSWLQAARASVVASIKPRISTRFMQIPPK</sequence>
<reference evidence="2" key="1">
    <citation type="submission" date="2018-04" db="EMBL/GenBank/DDBJ databases">
        <authorList>
            <person name="Watanabe M."/>
            <person name="Kojima H."/>
        </authorList>
    </citation>
    <scope>NUCLEOTIDE SEQUENCE [LARGE SCALE GENOMIC DNA]</scope>
    <source>
        <strain evidence="2">Dysh456</strain>
    </source>
</reference>
<protein>
    <submittedName>
        <fullName evidence="1">Uncharacterized protein</fullName>
    </submittedName>
</protein>
<dbReference type="KEGG" id="rbd:ALSL_1111"/>
<evidence type="ECO:0000313" key="2">
    <source>
        <dbReference type="Proteomes" id="UP000270530"/>
    </source>
</evidence>
<proteinExistence type="predicted"/>
<dbReference type="EMBL" id="AP018560">
    <property type="protein sequence ID" value="BBD79774.1"/>
    <property type="molecule type" value="Genomic_DNA"/>
</dbReference>
<name>A0A2Z6E4U7_9GAMM</name>
<reference evidence="2" key="2">
    <citation type="submission" date="2018-06" db="EMBL/GenBank/DDBJ databases">
        <title>Genome sequence of Rhodanobacteraceae bacterium strain Dysh456.</title>
        <authorList>
            <person name="Fukui M."/>
        </authorList>
    </citation>
    <scope>NUCLEOTIDE SEQUENCE [LARGE SCALE GENOMIC DNA]</scope>
    <source>
        <strain evidence="2">Dysh456</strain>
    </source>
</reference>
<keyword evidence="2" id="KW-1185">Reference proteome</keyword>
<organism evidence="1 2">
    <name type="scientific">Aerosticca soli</name>
    <dbReference type="NCBI Taxonomy" id="2010829"/>
    <lineage>
        <taxon>Bacteria</taxon>
        <taxon>Pseudomonadati</taxon>
        <taxon>Pseudomonadota</taxon>
        <taxon>Gammaproteobacteria</taxon>
        <taxon>Lysobacterales</taxon>
        <taxon>Rhodanobacteraceae</taxon>
        <taxon>Aerosticca</taxon>
    </lineage>
</organism>
<gene>
    <name evidence="1" type="ORF">ALSL_1111</name>
</gene>
<dbReference type="Proteomes" id="UP000270530">
    <property type="component" value="Chromosome"/>
</dbReference>
<dbReference type="AlphaFoldDB" id="A0A2Z6E4U7"/>
<evidence type="ECO:0000313" key="1">
    <source>
        <dbReference type="EMBL" id="BBD79774.1"/>
    </source>
</evidence>